<evidence type="ECO:0000313" key="2">
    <source>
        <dbReference type="EMBL" id="HIU52325.1"/>
    </source>
</evidence>
<proteinExistence type="predicted"/>
<comment type="caution">
    <text evidence="2">The sequence shown here is derived from an EMBL/GenBank/DDBJ whole genome shotgun (WGS) entry which is preliminary data.</text>
</comment>
<reference evidence="2" key="1">
    <citation type="submission" date="2020-10" db="EMBL/GenBank/DDBJ databases">
        <authorList>
            <person name="Gilroy R."/>
        </authorList>
    </citation>
    <scope>NUCLEOTIDE SEQUENCE</scope>
    <source>
        <strain evidence="2">CHK195-15760</strain>
    </source>
</reference>
<sequence>MNEFLRELGYVAIALLKMLLWTTLTIICIGIAAASACWATLTQDDRFMGFTVLGVLLALKFIINMLKVK</sequence>
<keyword evidence="1" id="KW-1133">Transmembrane helix</keyword>
<name>A0A9D1S9Z0_9FIRM</name>
<evidence type="ECO:0000256" key="1">
    <source>
        <dbReference type="SAM" id="Phobius"/>
    </source>
</evidence>
<keyword evidence="1" id="KW-0812">Transmembrane</keyword>
<dbReference type="EMBL" id="DVNH01000051">
    <property type="protein sequence ID" value="HIU52325.1"/>
    <property type="molecule type" value="Genomic_DNA"/>
</dbReference>
<dbReference type="AlphaFoldDB" id="A0A9D1S9Z0"/>
<gene>
    <name evidence="2" type="ORF">IAB70_06930</name>
</gene>
<keyword evidence="1" id="KW-0472">Membrane</keyword>
<feature type="transmembrane region" description="Helical" evidence="1">
    <location>
        <begin position="12"/>
        <end position="41"/>
    </location>
</feature>
<reference evidence="2" key="2">
    <citation type="journal article" date="2021" name="PeerJ">
        <title>Extensive microbial diversity within the chicken gut microbiome revealed by metagenomics and culture.</title>
        <authorList>
            <person name="Gilroy R."/>
            <person name="Ravi A."/>
            <person name="Getino M."/>
            <person name="Pursley I."/>
            <person name="Horton D.L."/>
            <person name="Alikhan N.F."/>
            <person name="Baker D."/>
            <person name="Gharbi K."/>
            <person name="Hall N."/>
            <person name="Watson M."/>
            <person name="Adriaenssens E.M."/>
            <person name="Foster-Nyarko E."/>
            <person name="Jarju S."/>
            <person name="Secka A."/>
            <person name="Antonio M."/>
            <person name="Oren A."/>
            <person name="Chaudhuri R.R."/>
            <person name="La Ragione R."/>
            <person name="Hildebrand F."/>
            <person name="Pallen M.J."/>
        </authorList>
    </citation>
    <scope>NUCLEOTIDE SEQUENCE</scope>
    <source>
        <strain evidence="2">CHK195-15760</strain>
    </source>
</reference>
<feature type="transmembrane region" description="Helical" evidence="1">
    <location>
        <begin position="47"/>
        <end position="66"/>
    </location>
</feature>
<organism evidence="2 3">
    <name type="scientific">Candidatus Merdicola faecigallinarum</name>
    <dbReference type="NCBI Taxonomy" id="2840862"/>
    <lineage>
        <taxon>Bacteria</taxon>
        <taxon>Bacillati</taxon>
        <taxon>Bacillota</taxon>
        <taxon>Clostridia</taxon>
        <taxon>Candidatus Merdicola</taxon>
    </lineage>
</organism>
<accession>A0A9D1S9Z0</accession>
<evidence type="ECO:0000313" key="3">
    <source>
        <dbReference type="Proteomes" id="UP000824093"/>
    </source>
</evidence>
<protein>
    <submittedName>
        <fullName evidence="2">Uncharacterized protein</fullName>
    </submittedName>
</protein>
<dbReference type="Proteomes" id="UP000824093">
    <property type="component" value="Unassembled WGS sequence"/>
</dbReference>